<gene>
    <name evidence="1" type="ORF">pqer_cds_454</name>
</gene>
<dbReference type="EMBL" id="MG011689">
    <property type="protein sequence ID" value="AVK74876.1"/>
    <property type="molecule type" value="Genomic_DNA"/>
</dbReference>
<organism evidence="1">
    <name type="scientific">Pandoravirus quercus</name>
    <dbReference type="NCBI Taxonomy" id="2107709"/>
    <lineage>
        <taxon>Viruses</taxon>
        <taxon>Pandoravirus</taxon>
    </lineage>
</organism>
<evidence type="ECO:0000313" key="1">
    <source>
        <dbReference type="EMBL" id="AVK74876.1"/>
    </source>
</evidence>
<dbReference type="KEGG" id="vg:36844017"/>
<name>A0A2U7U8X3_9VIRU</name>
<reference evidence="1" key="1">
    <citation type="journal article" date="2018" name="Nat. Commun.">
        <title>Diversity and evolution of the emerging Pandoraviridae family.</title>
        <authorList>
            <person name="Legendre M."/>
            <person name="Fabre E."/>
            <person name="Poirot O."/>
            <person name="Jeudy S."/>
            <person name="Lartigue A."/>
            <person name="Alempic J.M."/>
            <person name="Beucher L."/>
            <person name="Philippe N."/>
            <person name="Bertaux L."/>
            <person name="Christo-Foroux E."/>
            <person name="Labadie K."/>
            <person name="Coute Y."/>
            <person name="Abergel C."/>
            <person name="Claverie J.M."/>
        </authorList>
    </citation>
    <scope>NUCLEOTIDE SEQUENCE [LARGE SCALE GENOMIC DNA]</scope>
    <source>
        <strain evidence="1">Quercus</strain>
    </source>
</reference>
<protein>
    <submittedName>
        <fullName evidence="1">Uncharacterized protein</fullName>
    </submittedName>
</protein>
<sequence length="493" mass="53634">MQGLRPTTDDDDAVGMATDMLSQEEVRVWASANGLVTPDALHQFLRQVNQGRRAQGPYERALMQMMSDHYYYGTSEKHLLDPRSLQFAYAQILPHLARLIPGQYAGVPVPRLTPGGPPPQGDWVDPLFDPLYRYPDSTLTPFWPPSKITTTDYVDQTLRELLHYPPGDDTRAFVEGARPSDQVEFLLGVEDMFAAMQFAYGMGSKLYGRQVAPEPVLSGPRAFRAVLHRWPILQPNLYSLQTPFLVLVITEPGQERAVVAHNARVVASVGSLADEVARDDDNEPIQAFDVPALTPMMGAVNGMRGSLPPIPKAAWRALLDDMLDAVRAGRAEEVGLYPTPPGSIALTDKEAALIRPGSPQYAPLDMSRLDPAIRRYAGIYHPADVLAAVEARVPGATPQRLREAGGAPAGSADLRALVARAYQGRIDTRRVPAGVAEFVAPYVAARACADPLLPDRRAMLESAARVLGVDPAPFGDTALCAELAAVVESRRPV</sequence>
<dbReference type="Proteomes" id="UP000248852">
    <property type="component" value="Segment"/>
</dbReference>
<dbReference type="RefSeq" id="YP_009483145.1">
    <property type="nucleotide sequence ID" value="NC_037667.1"/>
</dbReference>
<dbReference type="GeneID" id="36844017"/>
<accession>A0A2U7U8X3</accession>
<proteinExistence type="predicted"/>